<evidence type="ECO:0000256" key="2">
    <source>
        <dbReference type="ARBA" id="ARBA00009773"/>
    </source>
</evidence>
<dbReference type="GO" id="GO:0016020">
    <property type="term" value="C:membrane"/>
    <property type="evidence" value="ECO:0007669"/>
    <property type="project" value="UniProtKB-SubCell"/>
</dbReference>
<protein>
    <submittedName>
        <fullName evidence="7">Sporulation integral membrane protein YtvI</fullName>
    </submittedName>
</protein>
<evidence type="ECO:0000313" key="7">
    <source>
        <dbReference type="EMBL" id="MDW0115848.1"/>
    </source>
</evidence>
<organism evidence="7 8">
    <name type="scientific">Sporosarcina thermotolerans</name>
    <dbReference type="NCBI Taxonomy" id="633404"/>
    <lineage>
        <taxon>Bacteria</taxon>
        <taxon>Bacillati</taxon>
        <taxon>Bacillota</taxon>
        <taxon>Bacilli</taxon>
        <taxon>Bacillales</taxon>
        <taxon>Caryophanaceae</taxon>
        <taxon>Sporosarcina</taxon>
    </lineage>
</organism>
<feature type="transmembrane region" description="Helical" evidence="6">
    <location>
        <begin position="206"/>
        <end position="235"/>
    </location>
</feature>
<dbReference type="AlphaFoldDB" id="A0AAW9A9P1"/>
<keyword evidence="8" id="KW-1185">Reference proteome</keyword>
<evidence type="ECO:0000256" key="1">
    <source>
        <dbReference type="ARBA" id="ARBA00004141"/>
    </source>
</evidence>
<proteinExistence type="inferred from homology"/>
<evidence type="ECO:0000256" key="4">
    <source>
        <dbReference type="ARBA" id="ARBA00022989"/>
    </source>
</evidence>
<keyword evidence="5 6" id="KW-0472">Membrane</keyword>
<name>A0AAW9A9P1_9BACL</name>
<dbReference type="EMBL" id="JAUBDJ010000001">
    <property type="protein sequence ID" value="MDW0115848.1"/>
    <property type="molecule type" value="Genomic_DNA"/>
</dbReference>
<dbReference type="Proteomes" id="UP001271648">
    <property type="component" value="Unassembled WGS sequence"/>
</dbReference>
<dbReference type="InterPro" id="IPR014227">
    <property type="entry name" value="YtvI-like"/>
</dbReference>
<comment type="subcellular location">
    <subcellularLocation>
        <location evidence="1">Membrane</location>
        <topology evidence="1">Multi-pass membrane protein</topology>
    </subcellularLocation>
</comment>
<dbReference type="PANTHER" id="PTHR21716">
    <property type="entry name" value="TRANSMEMBRANE PROTEIN"/>
    <property type="match status" value="1"/>
</dbReference>
<dbReference type="PANTHER" id="PTHR21716:SF68">
    <property type="entry name" value="TRANSPORT PROTEIN YTVI-RELATED"/>
    <property type="match status" value="1"/>
</dbReference>
<feature type="transmembrane region" description="Helical" evidence="6">
    <location>
        <begin position="241"/>
        <end position="263"/>
    </location>
</feature>
<keyword evidence="4 6" id="KW-1133">Transmembrane helix</keyword>
<accession>A0AAW9A9P1</accession>
<sequence length="352" mass="39827">MARWLTKRNITLFSLLIIVILLSIFILPVSIPIILAFLTALLFEPLVKLAESKFKWKRNVSVMSVYIFIIALLAVIIYYTVTSLIGRLIQFTKDAPEYLNKLSNVWIDFQSKIFLYTSDLPDDVVRSMQNGFNDILISFKDSFLAFFNSEKILSLASEIPSYLVSFIFYMIALFLFMLEIPELKKMIFRYLSEETSKKVRYMIVKLNSVIFGFLKAQLLVSFVILAVSFVGLLFIAPKYALVMSLVIWIIDIIPILGAIIILAPWSLYQYVSGDIGLGTKLAILAAVLLVVRRTVEPKVMGNQIGLSPLPTLIGMFIGLKLFGVFGLFIGPMIVIIFNTAREAGIIKLNFKL</sequence>
<dbReference type="InterPro" id="IPR002549">
    <property type="entry name" value="AI-2E-like"/>
</dbReference>
<dbReference type="Pfam" id="PF01594">
    <property type="entry name" value="AI-2E_transport"/>
    <property type="match status" value="1"/>
</dbReference>
<feature type="transmembrane region" description="Helical" evidence="6">
    <location>
        <begin position="312"/>
        <end position="337"/>
    </location>
</feature>
<evidence type="ECO:0000256" key="6">
    <source>
        <dbReference type="SAM" id="Phobius"/>
    </source>
</evidence>
<feature type="transmembrane region" description="Helical" evidence="6">
    <location>
        <begin position="63"/>
        <end position="81"/>
    </location>
</feature>
<reference evidence="7 8" key="1">
    <citation type="submission" date="2023-06" db="EMBL/GenBank/DDBJ databases">
        <title>Sporosarcina sp. nov., isolated from Korean traditional fermented seafood 'Jeotgal'.</title>
        <authorList>
            <person name="Yang A.I."/>
            <person name="Shin N.-R."/>
        </authorList>
    </citation>
    <scope>NUCLEOTIDE SEQUENCE [LARGE SCALE GENOMIC DNA]</scope>
    <source>
        <strain evidence="7 8">KCTC43456</strain>
    </source>
</reference>
<evidence type="ECO:0000256" key="3">
    <source>
        <dbReference type="ARBA" id="ARBA00022692"/>
    </source>
</evidence>
<dbReference type="RefSeq" id="WP_317940153.1">
    <property type="nucleotide sequence ID" value="NZ_JAUBDJ010000001.1"/>
</dbReference>
<gene>
    <name evidence="7" type="primary">ytvI</name>
    <name evidence="7" type="ORF">QTL97_02690</name>
</gene>
<comment type="similarity">
    <text evidence="2">Belongs to the autoinducer-2 exporter (AI-2E) (TC 2.A.86) family.</text>
</comment>
<keyword evidence="3 6" id="KW-0812">Transmembrane</keyword>
<comment type="caution">
    <text evidence="7">The sequence shown here is derived from an EMBL/GenBank/DDBJ whole genome shotgun (WGS) entry which is preliminary data.</text>
</comment>
<evidence type="ECO:0000313" key="8">
    <source>
        <dbReference type="Proteomes" id="UP001271648"/>
    </source>
</evidence>
<dbReference type="NCBIfam" id="TIGR02872">
    <property type="entry name" value="spore_ytvI"/>
    <property type="match status" value="1"/>
</dbReference>
<evidence type="ECO:0000256" key="5">
    <source>
        <dbReference type="ARBA" id="ARBA00023136"/>
    </source>
</evidence>
<feature type="transmembrane region" description="Helical" evidence="6">
    <location>
        <begin position="12"/>
        <end position="43"/>
    </location>
</feature>
<feature type="transmembrane region" description="Helical" evidence="6">
    <location>
        <begin position="159"/>
        <end position="178"/>
    </location>
</feature>
<dbReference type="GO" id="GO:0055085">
    <property type="term" value="P:transmembrane transport"/>
    <property type="evidence" value="ECO:0007669"/>
    <property type="project" value="TreeGrafter"/>
</dbReference>